<evidence type="ECO:0000313" key="1">
    <source>
        <dbReference type="EMBL" id="MPM29102.1"/>
    </source>
</evidence>
<sequence>MQIGYIQPVLIITVRMFSVNIDKYFYFVIIIGLCYETKEGDLEASTIDTDHRPGLLQPGKSGHQ</sequence>
<proteinExistence type="predicted"/>
<comment type="caution">
    <text evidence="1">The sequence shown here is derived from an EMBL/GenBank/DDBJ whole genome shotgun (WGS) entry which is preliminary data.</text>
</comment>
<organism evidence="1">
    <name type="scientific">bioreactor metagenome</name>
    <dbReference type="NCBI Taxonomy" id="1076179"/>
    <lineage>
        <taxon>unclassified sequences</taxon>
        <taxon>metagenomes</taxon>
        <taxon>ecological metagenomes</taxon>
    </lineage>
</organism>
<name>A0A644YKD4_9ZZZZ</name>
<dbReference type="AlphaFoldDB" id="A0A644YKD4"/>
<gene>
    <name evidence="1" type="ORF">SDC9_75641</name>
</gene>
<protein>
    <submittedName>
        <fullName evidence="1">Uncharacterized protein</fullName>
    </submittedName>
</protein>
<accession>A0A644YKD4</accession>
<reference evidence="1" key="1">
    <citation type="submission" date="2019-08" db="EMBL/GenBank/DDBJ databases">
        <authorList>
            <person name="Kucharzyk K."/>
            <person name="Murdoch R.W."/>
            <person name="Higgins S."/>
            <person name="Loffler F."/>
        </authorList>
    </citation>
    <scope>NUCLEOTIDE SEQUENCE</scope>
</reference>
<dbReference type="EMBL" id="VSSQ01005424">
    <property type="protein sequence ID" value="MPM29102.1"/>
    <property type="molecule type" value="Genomic_DNA"/>
</dbReference>